<organism evidence="2 3">
    <name type="scientific">Candidatus Blautia stercoripullorum</name>
    <dbReference type="NCBI Taxonomy" id="2838502"/>
    <lineage>
        <taxon>Bacteria</taxon>
        <taxon>Bacillati</taxon>
        <taxon>Bacillota</taxon>
        <taxon>Clostridia</taxon>
        <taxon>Lachnospirales</taxon>
        <taxon>Lachnospiraceae</taxon>
        <taxon>Blautia</taxon>
    </lineage>
</organism>
<evidence type="ECO:0000313" key="2">
    <source>
        <dbReference type="EMBL" id="HJD39451.1"/>
    </source>
</evidence>
<accession>A0A9D2U382</accession>
<feature type="chain" id="PRO_5039073887" description="DUF5626 domain-containing protein" evidence="1">
    <location>
        <begin position="27"/>
        <end position="154"/>
    </location>
</feature>
<protein>
    <recommendedName>
        <fullName evidence="4">DUF5626 domain-containing protein</fullName>
    </recommendedName>
</protein>
<dbReference type="AlphaFoldDB" id="A0A9D2U382"/>
<reference evidence="2" key="1">
    <citation type="journal article" date="2021" name="PeerJ">
        <title>Extensive microbial diversity within the chicken gut microbiome revealed by metagenomics and culture.</title>
        <authorList>
            <person name="Gilroy R."/>
            <person name="Ravi A."/>
            <person name="Getino M."/>
            <person name="Pursley I."/>
            <person name="Horton D.L."/>
            <person name="Alikhan N.F."/>
            <person name="Baker D."/>
            <person name="Gharbi K."/>
            <person name="Hall N."/>
            <person name="Watson M."/>
            <person name="Adriaenssens E.M."/>
            <person name="Foster-Nyarko E."/>
            <person name="Jarju S."/>
            <person name="Secka A."/>
            <person name="Antonio M."/>
            <person name="Oren A."/>
            <person name="Chaudhuri R.R."/>
            <person name="La Ragione R."/>
            <person name="Hildebrand F."/>
            <person name="Pallen M.J."/>
        </authorList>
    </citation>
    <scope>NUCLEOTIDE SEQUENCE</scope>
    <source>
        <strain evidence="2">ChiW19-6364</strain>
    </source>
</reference>
<evidence type="ECO:0000256" key="1">
    <source>
        <dbReference type="SAM" id="SignalP"/>
    </source>
</evidence>
<comment type="caution">
    <text evidence="2">The sequence shown here is derived from an EMBL/GenBank/DDBJ whole genome shotgun (WGS) entry which is preliminary data.</text>
</comment>
<gene>
    <name evidence="2" type="ORF">H9913_05435</name>
</gene>
<evidence type="ECO:0000313" key="3">
    <source>
        <dbReference type="Proteomes" id="UP000823850"/>
    </source>
</evidence>
<dbReference type="EMBL" id="DWUX01000103">
    <property type="protein sequence ID" value="HJD39451.1"/>
    <property type="molecule type" value="Genomic_DNA"/>
</dbReference>
<keyword evidence="1" id="KW-0732">Signal</keyword>
<evidence type="ECO:0008006" key="4">
    <source>
        <dbReference type="Google" id="ProtNLM"/>
    </source>
</evidence>
<dbReference type="Proteomes" id="UP000823850">
    <property type="component" value="Unassembled WGS sequence"/>
</dbReference>
<reference evidence="2" key="2">
    <citation type="submission" date="2021-04" db="EMBL/GenBank/DDBJ databases">
        <authorList>
            <person name="Gilroy R."/>
        </authorList>
    </citation>
    <scope>NUCLEOTIDE SEQUENCE</scope>
    <source>
        <strain evidence="2">ChiW19-6364</strain>
    </source>
</reference>
<sequence>MKKSKKIFTIIICLIAIMMQPVSVFAEQNSDQIQREYLSDGSYYETTIITNTTARSTIKNASKTTTYKNSSGKSLWYARVTANFYYDGKTSSCTSASASGESYVSTWKILSTSSSRTGNTASATVLAGTYINGAYVGSISEKVLLSCDKNGNLS</sequence>
<name>A0A9D2U382_9FIRM</name>
<feature type="signal peptide" evidence="1">
    <location>
        <begin position="1"/>
        <end position="26"/>
    </location>
</feature>
<proteinExistence type="predicted"/>